<dbReference type="InterPro" id="IPR006776">
    <property type="entry name" value="SsgB"/>
</dbReference>
<organism evidence="7 8">
    <name type="scientific">Amycolatopsis ultiminotia</name>
    <dbReference type="NCBI Taxonomy" id="543629"/>
    <lineage>
        <taxon>Bacteria</taxon>
        <taxon>Bacillati</taxon>
        <taxon>Actinomycetota</taxon>
        <taxon>Actinomycetes</taxon>
        <taxon>Pseudonocardiales</taxon>
        <taxon>Pseudonocardiaceae</taxon>
        <taxon>Amycolatopsis</taxon>
    </lineage>
</organism>
<evidence type="ECO:0000256" key="5">
    <source>
        <dbReference type="ARBA" id="ARBA00023210"/>
    </source>
</evidence>
<name>A0ABP6UYK2_9PSEU</name>
<keyword evidence="6" id="KW-0131">Cell cycle</keyword>
<evidence type="ECO:0000256" key="4">
    <source>
        <dbReference type="ARBA" id="ARBA00022969"/>
    </source>
</evidence>
<evidence type="ECO:0000256" key="6">
    <source>
        <dbReference type="ARBA" id="ARBA00023306"/>
    </source>
</evidence>
<keyword evidence="5" id="KW-0717">Septation</keyword>
<reference evidence="8" key="1">
    <citation type="journal article" date="2019" name="Int. J. Syst. Evol. Microbiol.">
        <title>The Global Catalogue of Microorganisms (GCM) 10K type strain sequencing project: providing services to taxonomists for standard genome sequencing and annotation.</title>
        <authorList>
            <consortium name="The Broad Institute Genomics Platform"/>
            <consortium name="The Broad Institute Genome Sequencing Center for Infectious Disease"/>
            <person name="Wu L."/>
            <person name="Ma J."/>
        </authorList>
    </citation>
    <scope>NUCLEOTIDE SEQUENCE [LARGE SCALE GENOMIC DNA]</scope>
    <source>
        <strain evidence="8">JCM 16898</strain>
    </source>
</reference>
<evidence type="ECO:0000256" key="2">
    <source>
        <dbReference type="ARBA" id="ARBA00009323"/>
    </source>
</evidence>
<dbReference type="RefSeq" id="WP_344854314.1">
    <property type="nucleotide sequence ID" value="NZ_BAAAZN010000001.1"/>
</dbReference>
<dbReference type="Pfam" id="PF04686">
    <property type="entry name" value="SsgA"/>
    <property type="match status" value="1"/>
</dbReference>
<accession>A0ABP6UYK2</accession>
<protein>
    <submittedName>
        <fullName evidence="7">SsgA family sporulation/cell division regulator</fullName>
    </submittedName>
</protein>
<keyword evidence="4" id="KW-0749">Sporulation</keyword>
<comment type="subcellular location">
    <subcellularLocation>
        <location evidence="1">Cell septum</location>
    </subcellularLocation>
</comment>
<comment type="similarity">
    <text evidence="2">Belongs to the SsgA family.</text>
</comment>
<dbReference type="EMBL" id="BAAAZN010000001">
    <property type="protein sequence ID" value="GAA3523622.1"/>
    <property type="molecule type" value="Genomic_DNA"/>
</dbReference>
<dbReference type="Gene3D" id="2.30.31.20">
    <property type="entry name" value="Sporulation-specific cell division protein SsgB"/>
    <property type="match status" value="1"/>
</dbReference>
<evidence type="ECO:0000313" key="7">
    <source>
        <dbReference type="EMBL" id="GAA3523622.1"/>
    </source>
</evidence>
<proteinExistence type="inferred from homology"/>
<evidence type="ECO:0000256" key="3">
    <source>
        <dbReference type="ARBA" id="ARBA00022618"/>
    </source>
</evidence>
<sequence length="138" mass="14869">MDIEPPVVRATIIFGLRTFGAVPLPVRADLEYDAADPYAVSVGYYAGAGVVQWLFGRDLLADGLLAPAGEGDVQVRPAADDDSRVVVELNAPDGSAVLEAEASELADFLDRTYDEVPVGEEALWFDFDHELTKLASRD</sequence>
<keyword evidence="8" id="KW-1185">Reference proteome</keyword>
<gene>
    <name evidence="7" type="ORF">GCM10022222_02190</name>
</gene>
<evidence type="ECO:0000313" key="8">
    <source>
        <dbReference type="Proteomes" id="UP001500689"/>
    </source>
</evidence>
<dbReference type="InterPro" id="IPR038658">
    <property type="entry name" value="SsgB_sf"/>
</dbReference>
<dbReference type="Proteomes" id="UP001500689">
    <property type="component" value="Unassembled WGS sequence"/>
</dbReference>
<evidence type="ECO:0000256" key="1">
    <source>
        <dbReference type="ARBA" id="ARBA00004431"/>
    </source>
</evidence>
<keyword evidence="3" id="KW-0132">Cell division</keyword>
<comment type="caution">
    <text evidence="7">The sequence shown here is derived from an EMBL/GenBank/DDBJ whole genome shotgun (WGS) entry which is preliminary data.</text>
</comment>